<evidence type="ECO:0000313" key="2">
    <source>
        <dbReference type="EMBL" id="BCS83427.1"/>
    </source>
</evidence>
<dbReference type="GeneID" id="80558632"/>
<organism evidence="2 3">
    <name type="scientific">Cotonvirus japonicus</name>
    <dbReference type="NCBI Taxonomy" id="2811091"/>
    <lineage>
        <taxon>Viruses</taxon>
        <taxon>Varidnaviria</taxon>
        <taxon>Bamfordvirae</taxon>
        <taxon>Nucleocytoviricota</taxon>
        <taxon>Megaviricetes</taxon>
        <taxon>Imitervirales</taxon>
        <taxon>Mimiviridae</taxon>
        <taxon>Megamimivirinae</taxon>
        <taxon>Cotonvirus</taxon>
        <taxon>Cotonvirus japonicum</taxon>
    </lineage>
</organism>
<reference evidence="2 3" key="1">
    <citation type="submission" date="2021-02" db="EMBL/GenBank/DDBJ databases">
        <title>Cotonvirus japonicus, which uses Golgi apparatus of host cells for its virion factory, phylogenetically links tailed tupanvirus and icosahedral mimivirus.</title>
        <authorList>
            <person name="Takahashi H."/>
            <person name="Fukaya S."/>
            <person name="Song C."/>
            <person name="Murata K."/>
            <person name="Takemura M."/>
        </authorList>
    </citation>
    <scope>NUCLEOTIDE SEQUENCE [LARGE SCALE GENOMIC DNA]</scope>
</reference>
<protein>
    <recommendedName>
        <fullName evidence="4">DUF2784 domain-containing protein</fullName>
    </recommendedName>
</protein>
<dbReference type="EMBL" id="AP024483">
    <property type="protein sequence ID" value="BCS83427.1"/>
    <property type="molecule type" value="Genomic_DNA"/>
</dbReference>
<sequence>MCDDILMNYLVDIIKTIHLVIIVLVFSSIFIPNCIVKELALTFLIYLLIQYAIGCEKCGLTELEYMILGQKNHKQGFMYRIINPMIKIPEKYFNNGLMYVHIAWIAILIYQIYHLKCC</sequence>
<evidence type="ECO:0000313" key="3">
    <source>
        <dbReference type="Proteomes" id="UP001321479"/>
    </source>
</evidence>
<proteinExistence type="predicted"/>
<name>A0ABM7NTN5_9VIRU</name>
<dbReference type="RefSeq" id="YP_010842035.1">
    <property type="nucleotide sequence ID" value="NC_079139.1"/>
</dbReference>
<keyword evidence="1" id="KW-0812">Transmembrane</keyword>
<feature type="transmembrane region" description="Helical" evidence="1">
    <location>
        <begin position="16"/>
        <end position="36"/>
    </location>
</feature>
<dbReference type="Proteomes" id="UP001321479">
    <property type="component" value="Segment"/>
</dbReference>
<accession>A0ABM7NTN5</accession>
<evidence type="ECO:0008006" key="4">
    <source>
        <dbReference type="Google" id="ProtNLM"/>
    </source>
</evidence>
<keyword evidence="1" id="KW-1133">Transmembrane helix</keyword>
<feature type="transmembrane region" description="Helical" evidence="1">
    <location>
        <begin position="92"/>
        <end position="113"/>
    </location>
</feature>
<keyword evidence="1" id="KW-0472">Membrane</keyword>
<keyword evidence="3" id="KW-1185">Reference proteome</keyword>
<evidence type="ECO:0000256" key="1">
    <source>
        <dbReference type="SAM" id="Phobius"/>
    </source>
</evidence>